<name>A0A699JVW9_TANCI</name>
<evidence type="ECO:0000256" key="1">
    <source>
        <dbReference type="SAM" id="MobiDB-lite"/>
    </source>
</evidence>
<protein>
    <submittedName>
        <fullName evidence="2">Uncharacterized protein</fullName>
    </submittedName>
</protein>
<organism evidence="2">
    <name type="scientific">Tanacetum cinerariifolium</name>
    <name type="common">Dalmatian daisy</name>
    <name type="synonym">Chrysanthemum cinerariifolium</name>
    <dbReference type="NCBI Taxonomy" id="118510"/>
    <lineage>
        <taxon>Eukaryota</taxon>
        <taxon>Viridiplantae</taxon>
        <taxon>Streptophyta</taxon>
        <taxon>Embryophyta</taxon>
        <taxon>Tracheophyta</taxon>
        <taxon>Spermatophyta</taxon>
        <taxon>Magnoliopsida</taxon>
        <taxon>eudicotyledons</taxon>
        <taxon>Gunneridae</taxon>
        <taxon>Pentapetalae</taxon>
        <taxon>asterids</taxon>
        <taxon>campanulids</taxon>
        <taxon>Asterales</taxon>
        <taxon>Asteraceae</taxon>
        <taxon>Asteroideae</taxon>
        <taxon>Anthemideae</taxon>
        <taxon>Anthemidinae</taxon>
        <taxon>Tanacetum</taxon>
    </lineage>
</organism>
<reference evidence="2" key="1">
    <citation type="journal article" date="2019" name="Sci. Rep.">
        <title>Draft genome of Tanacetum cinerariifolium, the natural source of mosquito coil.</title>
        <authorList>
            <person name="Yamashiro T."/>
            <person name="Shiraishi A."/>
            <person name="Satake H."/>
            <person name="Nakayama K."/>
        </authorList>
    </citation>
    <scope>NUCLEOTIDE SEQUENCE</scope>
</reference>
<sequence>MKEVRNKLSCCTSTVATNSQHVHDLRVIFKDMVSLLEAAEVFKKANAQGEKWEKNNPTKEKMPNTLIKLRGSKPQGPTLLISLKRSNHQLNLFRTTSSKFSPSSPREPTPPRDPAKGKEIAIVKEQVNELVTYQEEGVIIPKMPKLKSFITPEGTLADPLPITKISYTVNSNKEETIKIIRGDNPLNLIVHPNFRLKSLGSSEWLEANKLGLHPPPALATFGMVPKEKKRKRTQFLKEAFVTEDIRVDGMNRNLIPPPGVVPIEGLVIK</sequence>
<feature type="region of interest" description="Disordered" evidence="1">
    <location>
        <begin position="95"/>
        <end position="116"/>
    </location>
</feature>
<accession>A0A699JVW9</accession>
<gene>
    <name evidence="2" type="ORF">Tci_632343</name>
</gene>
<evidence type="ECO:0000313" key="2">
    <source>
        <dbReference type="EMBL" id="GFA60371.1"/>
    </source>
</evidence>
<dbReference type="AlphaFoldDB" id="A0A699JVW9"/>
<proteinExistence type="predicted"/>
<dbReference type="EMBL" id="BKCJ010453498">
    <property type="protein sequence ID" value="GFA60371.1"/>
    <property type="molecule type" value="Genomic_DNA"/>
</dbReference>
<comment type="caution">
    <text evidence="2">The sequence shown here is derived from an EMBL/GenBank/DDBJ whole genome shotgun (WGS) entry which is preliminary data.</text>
</comment>